<keyword evidence="14" id="KW-1185">Reference proteome</keyword>
<dbReference type="SUPFAM" id="SSF55874">
    <property type="entry name" value="ATPase domain of HSP90 chaperone/DNA topoisomerase II/histidine kinase"/>
    <property type="match status" value="1"/>
</dbReference>
<keyword evidence="6 10" id="KW-0812">Transmembrane</keyword>
<dbReference type="GO" id="GO:0005886">
    <property type="term" value="C:plasma membrane"/>
    <property type="evidence" value="ECO:0007669"/>
    <property type="project" value="UniProtKB-SubCell"/>
</dbReference>
<comment type="catalytic activity">
    <reaction evidence="1">
        <text>ATP + protein L-histidine = ADP + protein N-phospho-L-histidine.</text>
        <dbReference type="EC" id="2.7.13.3"/>
    </reaction>
</comment>
<dbReference type="Pfam" id="PF02518">
    <property type="entry name" value="HATPase_c"/>
    <property type="match status" value="1"/>
</dbReference>
<gene>
    <name evidence="13" type="ORF">SAMN04487968_109168</name>
</gene>
<protein>
    <recommendedName>
        <fullName evidence="3">histidine kinase</fullName>
        <ecNumber evidence="3">2.7.13.3</ecNumber>
    </recommendedName>
</protein>
<evidence type="ECO:0000313" key="14">
    <source>
        <dbReference type="Proteomes" id="UP000198832"/>
    </source>
</evidence>
<dbReference type="InterPro" id="IPR036890">
    <property type="entry name" value="HATPase_C_sf"/>
</dbReference>
<evidence type="ECO:0000256" key="4">
    <source>
        <dbReference type="ARBA" id="ARBA00022553"/>
    </source>
</evidence>
<dbReference type="Gene3D" id="6.10.340.10">
    <property type="match status" value="1"/>
</dbReference>
<dbReference type="PROSITE" id="PS50885">
    <property type="entry name" value="HAMP"/>
    <property type="match status" value="1"/>
</dbReference>
<dbReference type="SMART" id="SM00387">
    <property type="entry name" value="HATPase_c"/>
    <property type="match status" value="1"/>
</dbReference>
<dbReference type="Gene3D" id="3.30.565.10">
    <property type="entry name" value="Histidine kinase-like ATPase, C-terminal domain"/>
    <property type="match status" value="1"/>
</dbReference>
<reference evidence="13 14" key="1">
    <citation type="submission" date="2016-10" db="EMBL/GenBank/DDBJ databases">
        <authorList>
            <person name="de Groot N.N."/>
        </authorList>
    </citation>
    <scope>NUCLEOTIDE SEQUENCE [LARGE SCALE GENOMIC DNA]</scope>
    <source>
        <strain evidence="13 14">CGMCC 1.7056</strain>
    </source>
</reference>
<dbReference type="SMART" id="SM00304">
    <property type="entry name" value="HAMP"/>
    <property type="match status" value="1"/>
</dbReference>
<evidence type="ECO:0000256" key="1">
    <source>
        <dbReference type="ARBA" id="ARBA00000085"/>
    </source>
</evidence>
<feature type="transmembrane region" description="Helical" evidence="10">
    <location>
        <begin position="20"/>
        <end position="41"/>
    </location>
</feature>
<dbReference type="InterPro" id="IPR036097">
    <property type="entry name" value="HisK_dim/P_sf"/>
</dbReference>
<dbReference type="Pfam" id="PF00512">
    <property type="entry name" value="HisKA"/>
    <property type="match status" value="1"/>
</dbReference>
<dbReference type="PRINTS" id="PR00344">
    <property type="entry name" value="BCTRLSENSOR"/>
</dbReference>
<keyword evidence="7" id="KW-0418">Kinase</keyword>
<evidence type="ECO:0000259" key="11">
    <source>
        <dbReference type="PROSITE" id="PS50109"/>
    </source>
</evidence>
<evidence type="ECO:0000256" key="5">
    <source>
        <dbReference type="ARBA" id="ARBA00022679"/>
    </source>
</evidence>
<dbReference type="PANTHER" id="PTHR43304:SF1">
    <property type="entry name" value="PAC DOMAIN-CONTAINING PROTEIN"/>
    <property type="match status" value="1"/>
</dbReference>
<dbReference type="InterPro" id="IPR004358">
    <property type="entry name" value="Sig_transdc_His_kin-like_C"/>
</dbReference>
<dbReference type="STRING" id="574651.SAMN04487968_109168"/>
<keyword evidence="10" id="KW-0472">Membrane</keyword>
<dbReference type="InterPro" id="IPR052162">
    <property type="entry name" value="Sensor_kinase/Photoreceptor"/>
</dbReference>
<dbReference type="InterPro" id="IPR007891">
    <property type="entry name" value="CHASE3"/>
</dbReference>
<dbReference type="CDD" id="cd19410">
    <property type="entry name" value="HK9-like_sensor"/>
    <property type="match status" value="1"/>
</dbReference>
<dbReference type="SUPFAM" id="SSF47384">
    <property type="entry name" value="Homodimeric domain of signal transducing histidine kinase"/>
    <property type="match status" value="1"/>
</dbReference>
<sequence length="540" mass="58736">MTGPSAEAPDRRRGDPRMTVQGWFLLVLAVMSVLVALGTAVGSQMLHRTQVASDRLVQRVQPAQAEAYRLQAALIDQETGARGYALTVDRQFLQPYTQGHDDEKASAARLRGLLSGDADLLVDLRRIEDAAAAWRRDYADPLVAGATADRRQELDRAAATEAKGAFDRIRRLFDAQNAGLAEARDAGVADLGHARAVRNGVLTGLVGLFFVTTIGMTLLLWLLVIRPLAILSGSTRQIAGGDFDHPISRNGPRDIRAVASDVDSMRHRIMDELGSSRELAADLDAQALELRRSNAELEQFAYVASHDLQEPLRKVASFCQLLEKRYGDSLDERGQQYIDFAVDGAKRMQVLITDLLTFSRVGRVNDTDEPVGLDPTLDKALVNLASAVEESGAVLERPGELPVVDGDPTLLVMLWQNLVGNAIKFRVPERPSVITVDCVPDPDAPDDGWLLTVTDNGIGIPPEFAEKVFVIFQRLHGRDSYSGTGIGLSLCKKIVDHHGGRIWIDTTYAAGTRICFTLPAHSVAGRGDRSAVPLEEGSNA</sequence>
<dbReference type="InterPro" id="IPR005467">
    <property type="entry name" value="His_kinase_dom"/>
</dbReference>
<keyword evidence="4" id="KW-0597">Phosphoprotein</keyword>
<keyword evidence="5" id="KW-0808">Transferase</keyword>
<evidence type="ECO:0000256" key="8">
    <source>
        <dbReference type="ARBA" id="ARBA00022989"/>
    </source>
</evidence>
<proteinExistence type="predicted"/>
<dbReference type="GO" id="GO:0000155">
    <property type="term" value="F:phosphorelay sensor kinase activity"/>
    <property type="evidence" value="ECO:0007669"/>
    <property type="project" value="InterPro"/>
</dbReference>
<feature type="domain" description="HAMP" evidence="12">
    <location>
        <begin position="222"/>
        <end position="274"/>
    </location>
</feature>
<dbReference type="Gene3D" id="1.10.287.130">
    <property type="match status" value="1"/>
</dbReference>
<dbReference type="SUPFAM" id="SSF158472">
    <property type="entry name" value="HAMP domain-like"/>
    <property type="match status" value="1"/>
</dbReference>
<dbReference type="CDD" id="cd00082">
    <property type="entry name" value="HisKA"/>
    <property type="match status" value="1"/>
</dbReference>
<dbReference type="AlphaFoldDB" id="A0A1I1LG62"/>
<organism evidence="13 14">
    <name type="scientific">Nocardioides terrae</name>
    <dbReference type="NCBI Taxonomy" id="574651"/>
    <lineage>
        <taxon>Bacteria</taxon>
        <taxon>Bacillati</taxon>
        <taxon>Actinomycetota</taxon>
        <taxon>Actinomycetes</taxon>
        <taxon>Propionibacteriales</taxon>
        <taxon>Nocardioidaceae</taxon>
        <taxon>Nocardioides</taxon>
    </lineage>
</organism>
<dbReference type="CDD" id="cd06225">
    <property type="entry name" value="HAMP"/>
    <property type="match status" value="1"/>
</dbReference>
<dbReference type="SMART" id="SM00388">
    <property type="entry name" value="HisKA"/>
    <property type="match status" value="1"/>
</dbReference>
<evidence type="ECO:0000259" key="12">
    <source>
        <dbReference type="PROSITE" id="PS50885"/>
    </source>
</evidence>
<feature type="domain" description="Histidine kinase" evidence="11">
    <location>
        <begin position="303"/>
        <end position="522"/>
    </location>
</feature>
<dbReference type="Proteomes" id="UP000198832">
    <property type="component" value="Unassembled WGS sequence"/>
</dbReference>
<accession>A0A1I1LG62</accession>
<evidence type="ECO:0000256" key="6">
    <source>
        <dbReference type="ARBA" id="ARBA00022692"/>
    </source>
</evidence>
<dbReference type="PANTHER" id="PTHR43304">
    <property type="entry name" value="PHYTOCHROME-LIKE PROTEIN CPH1"/>
    <property type="match status" value="1"/>
</dbReference>
<dbReference type="Pfam" id="PF00672">
    <property type="entry name" value="HAMP"/>
    <property type="match status" value="1"/>
</dbReference>
<name>A0A1I1LG62_9ACTN</name>
<evidence type="ECO:0000256" key="3">
    <source>
        <dbReference type="ARBA" id="ARBA00012438"/>
    </source>
</evidence>
<feature type="transmembrane region" description="Helical" evidence="10">
    <location>
        <begin position="201"/>
        <end position="224"/>
    </location>
</feature>
<dbReference type="InterPro" id="IPR003594">
    <property type="entry name" value="HATPase_dom"/>
</dbReference>
<evidence type="ECO:0000256" key="7">
    <source>
        <dbReference type="ARBA" id="ARBA00022777"/>
    </source>
</evidence>
<evidence type="ECO:0000256" key="10">
    <source>
        <dbReference type="SAM" id="Phobius"/>
    </source>
</evidence>
<dbReference type="Pfam" id="PF05227">
    <property type="entry name" value="CHASE3"/>
    <property type="match status" value="1"/>
</dbReference>
<dbReference type="EMBL" id="FOLB01000009">
    <property type="protein sequence ID" value="SFC68500.1"/>
    <property type="molecule type" value="Genomic_DNA"/>
</dbReference>
<dbReference type="PROSITE" id="PS50109">
    <property type="entry name" value="HIS_KIN"/>
    <property type="match status" value="1"/>
</dbReference>
<evidence type="ECO:0000313" key="13">
    <source>
        <dbReference type="EMBL" id="SFC68500.1"/>
    </source>
</evidence>
<dbReference type="EC" id="2.7.13.3" evidence="3"/>
<dbReference type="InterPro" id="IPR003660">
    <property type="entry name" value="HAMP_dom"/>
</dbReference>
<keyword evidence="8 10" id="KW-1133">Transmembrane helix</keyword>
<comment type="subcellular location">
    <subcellularLocation>
        <location evidence="2">Cell membrane</location>
    </subcellularLocation>
</comment>
<dbReference type="RefSeq" id="WP_245750327.1">
    <property type="nucleotide sequence ID" value="NZ_FOLB01000009.1"/>
</dbReference>
<dbReference type="InterPro" id="IPR003661">
    <property type="entry name" value="HisK_dim/P_dom"/>
</dbReference>
<evidence type="ECO:0000256" key="9">
    <source>
        <dbReference type="ARBA" id="ARBA00023012"/>
    </source>
</evidence>
<keyword evidence="9" id="KW-0902">Two-component regulatory system</keyword>
<evidence type="ECO:0000256" key="2">
    <source>
        <dbReference type="ARBA" id="ARBA00004236"/>
    </source>
</evidence>